<dbReference type="AlphaFoldDB" id="A0A7W6ECM9"/>
<name>A0A7W6ECM9_9HYPH</name>
<gene>
    <name evidence="3" type="ORF">GGR04_001422</name>
</gene>
<organism evidence="3 4">
    <name type="scientific">Aureimonas pseudogalii</name>
    <dbReference type="NCBI Taxonomy" id="1744844"/>
    <lineage>
        <taxon>Bacteria</taxon>
        <taxon>Pseudomonadati</taxon>
        <taxon>Pseudomonadota</taxon>
        <taxon>Alphaproteobacteria</taxon>
        <taxon>Hyphomicrobiales</taxon>
        <taxon>Aurantimonadaceae</taxon>
        <taxon>Aureimonas</taxon>
    </lineage>
</organism>
<comment type="caution">
    <text evidence="3">The sequence shown here is derived from an EMBL/GenBank/DDBJ whole genome shotgun (WGS) entry which is preliminary data.</text>
</comment>
<proteinExistence type="predicted"/>
<dbReference type="Proteomes" id="UP000542776">
    <property type="component" value="Unassembled WGS sequence"/>
</dbReference>
<dbReference type="InterPro" id="IPR012495">
    <property type="entry name" value="TadE-like_dom"/>
</dbReference>
<sequence length="190" mass="20233">MAARSRSPSGPSPSRRPCALRRLCGERRGSVALEFAIVAPIFLAIVFSTLEAGWMMTQATLLDRALDITVREVRIGGPDAPTTEPQIRKAVCDRAMVIPGCEAVATVEMRLVEKASDFPTAAATCVDRGTTARPVTSFQSAARAKITFVRVCIVVDPITPLMGLALQLPKDAKGGYRLATSSAFLSEPGT</sequence>
<evidence type="ECO:0000256" key="1">
    <source>
        <dbReference type="SAM" id="Phobius"/>
    </source>
</evidence>
<dbReference type="Pfam" id="PF07811">
    <property type="entry name" value="TadE"/>
    <property type="match status" value="1"/>
</dbReference>
<dbReference type="RefSeq" id="WP_183199137.1">
    <property type="nucleotide sequence ID" value="NZ_JACIEK010000002.1"/>
</dbReference>
<dbReference type="EMBL" id="JACIEK010000002">
    <property type="protein sequence ID" value="MBB3997586.1"/>
    <property type="molecule type" value="Genomic_DNA"/>
</dbReference>
<feature type="transmembrane region" description="Helical" evidence="1">
    <location>
        <begin position="31"/>
        <end position="56"/>
    </location>
</feature>
<evidence type="ECO:0000313" key="3">
    <source>
        <dbReference type="EMBL" id="MBB3997586.1"/>
    </source>
</evidence>
<reference evidence="3 4" key="1">
    <citation type="submission" date="2020-08" db="EMBL/GenBank/DDBJ databases">
        <title>Genomic Encyclopedia of Type Strains, Phase IV (KMG-IV): sequencing the most valuable type-strain genomes for metagenomic binning, comparative biology and taxonomic classification.</title>
        <authorList>
            <person name="Goeker M."/>
        </authorList>
    </citation>
    <scope>NUCLEOTIDE SEQUENCE [LARGE SCALE GENOMIC DNA]</scope>
    <source>
        <strain evidence="3 4">DSM 102238</strain>
    </source>
</reference>
<keyword evidence="1" id="KW-1133">Transmembrane helix</keyword>
<keyword evidence="1" id="KW-0812">Transmembrane</keyword>
<keyword evidence="1" id="KW-0472">Membrane</keyword>
<keyword evidence="4" id="KW-1185">Reference proteome</keyword>
<evidence type="ECO:0000313" key="4">
    <source>
        <dbReference type="Proteomes" id="UP000542776"/>
    </source>
</evidence>
<feature type="domain" description="TadE-like" evidence="2">
    <location>
        <begin position="29"/>
        <end position="70"/>
    </location>
</feature>
<accession>A0A7W6ECM9</accession>
<evidence type="ECO:0000259" key="2">
    <source>
        <dbReference type="Pfam" id="PF07811"/>
    </source>
</evidence>
<protein>
    <submittedName>
        <fullName evidence="3">Flp pilus assembly protein TadG</fullName>
    </submittedName>
</protein>